<evidence type="ECO:0000313" key="3">
    <source>
        <dbReference type="Proteomes" id="UP000325313"/>
    </source>
</evidence>
<accession>A0A5B0RME7</accession>
<sequence length="417" mass="47411">MYTSKLAFSLGQQSHRSSISLAFEGLPYSQSVDSLSKDPMKCSRSTSAILTYFYSLSVLSYVKGSLGGLPKLHLTTYSLPEPPQQSKSITSGTGYQLEYPIPKAVARSKDTASKSTHKSSNSVHKNQEGRTLCCFGSVHARVNSQEKVDPSSNQLQADQMEKLKQWKSKAEVAQFMEKLELGITEIVNSLIYLEMQRFSSEDLERLLARFTENREFVRTPATFAFLVHTFIIDVYRSRVGSNQPNLVANAYLKNEYGIYKRYAREQIFMLAKIEIMECLEGMISKVSRYYEKAKLEIDTWKEQVDSVIEMLKLIEWEMSPFHSQEIQRTLLRNQLLQTKARSGDRGLFEFLETGAQMNVSVESLQSFLLLNTKGTTPEHREKLFLHVQSIHDDLSEICDGLDPPKINHRDALRGAVG</sequence>
<evidence type="ECO:0000313" key="2">
    <source>
        <dbReference type="EMBL" id="KAA1126063.1"/>
    </source>
</evidence>
<protein>
    <submittedName>
        <fullName evidence="2">Uncharacterized protein</fullName>
    </submittedName>
</protein>
<dbReference type="EMBL" id="VDEP01000173">
    <property type="protein sequence ID" value="KAA1126063.1"/>
    <property type="molecule type" value="Genomic_DNA"/>
</dbReference>
<comment type="caution">
    <text evidence="2">The sequence shown here is derived from an EMBL/GenBank/DDBJ whole genome shotgun (WGS) entry which is preliminary data.</text>
</comment>
<feature type="region of interest" description="Disordered" evidence="1">
    <location>
        <begin position="106"/>
        <end position="125"/>
    </location>
</feature>
<dbReference type="AlphaFoldDB" id="A0A5B0RME7"/>
<evidence type="ECO:0000256" key="1">
    <source>
        <dbReference type="SAM" id="MobiDB-lite"/>
    </source>
</evidence>
<organism evidence="2 3">
    <name type="scientific">Puccinia graminis f. sp. tritici</name>
    <dbReference type="NCBI Taxonomy" id="56615"/>
    <lineage>
        <taxon>Eukaryota</taxon>
        <taxon>Fungi</taxon>
        <taxon>Dikarya</taxon>
        <taxon>Basidiomycota</taxon>
        <taxon>Pucciniomycotina</taxon>
        <taxon>Pucciniomycetes</taxon>
        <taxon>Pucciniales</taxon>
        <taxon>Pucciniaceae</taxon>
        <taxon>Puccinia</taxon>
    </lineage>
</organism>
<dbReference type="Proteomes" id="UP000325313">
    <property type="component" value="Unassembled WGS sequence"/>
</dbReference>
<proteinExistence type="predicted"/>
<reference evidence="2 3" key="1">
    <citation type="submission" date="2019-05" db="EMBL/GenBank/DDBJ databases">
        <title>Emergence of the Ug99 lineage of the wheat stem rust pathogen through somatic hybridization.</title>
        <authorList>
            <person name="Li F."/>
            <person name="Upadhyaya N.M."/>
            <person name="Sperschneider J."/>
            <person name="Matny O."/>
            <person name="Nguyen-Phuc H."/>
            <person name="Mago R."/>
            <person name="Raley C."/>
            <person name="Miller M.E."/>
            <person name="Silverstein K.A.T."/>
            <person name="Henningsen E."/>
            <person name="Hirsch C.D."/>
            <person name="Visser B."/>
            <person name="Pretorius Z.A."/>
            <person name="Steffenson B.J."/>
            <person name="Schwessinger B."/>
            <person name="Dodds P.N."/>
            <person name="Figueroa M."/>
        </authorList>
    </citation>
    <scope>NUCLEOTIDE SEQUENCE [LARGE SCALE GENOMIC DNA]</scope>
    <source>
        <strain evidence="2 3">Ug99</strain>
    </source>
</reference>
<gene>
    <name evidence="2" type="ORF">PGTUg99_019271</name>
</gene>
<name>A0A5B0RME7_PUCGR</name>